<comment type="caution">
    <text evidence="2">The sequence shown here is derived from an EMBL/GenBank/DDBJ whole genome shotgun (WGS) entry which is preliminary data.</text>
</comment>
<feature type="region of interest" description="Disordered" evidence="1">
    <location>
        <begin position="129"/>
        <end position="175"/>
    </location>
</feature>
<name>A0AAN6C8P4_FUSAU</name>
<feature type="compositionally biased region" description="Basic and acidic residues" evidence="1">
    <location>
        <begin position="158"/>
        <end position="175"/>
    </location>
</feature>
<feature type="compositionally biased region" description="Basic residues" evidence="1">
    <location>
        <begin position="142"/>
        <end position="153"/>
    </location>
</feature>
<sequence>MPDSYTIKTEEEWVDGMSKTDKETNKVIMKRLEDWEFNSKTKKITGSKLDRAFLFAYHVIVEQQDLPLLPVLKGAIAADTNPPHDYDGQVQKFIDGDGKGTAREHKLFQNNGGSLGMIWSSLQRVQELRKPPPETAPPTSPRPRRAGNKRKRYPVLSDAEREDSQASEKENDRSYVKAVATTNLPSEDYTVRMISSVLRHVIYHSQSENELDTLEFREKESLEFKNRRGVAFHATDDGGLSLRDRTNMISNFIAIVEAKKAMYTDEKGDHYIYHKDLAQMTCEAIVAKQCCPGQLCGDSVVIIHAVRNFICFLEFKISKGYMDQFINGETPAEPLVVHTTKWFDISKGNGRSGIADNLRGLIKASQ</sequence>
<protein>
    <submittedName>
        <fullName evidence="2">Uncharacterized protein</fullName>
    </submittedName>
</protein>
<proteinExistence type="predicted"/>
<evidence type="ECO:0000256" key="1">
    <source>
        <dbReference type="SAM" id="MobiDB-lite"/>
    </source>
</evidence>
<evidence type="ECO:0000313" key="2">
    <source>
        <dbReference type="EMBL" id="KAF5246325.1"/>
    </source>
</evidence>
<dbReference type="EMBL" id="JAAMOD010000030">
    <property type="protein sequence ID" value="KAF5246325.1"/>
    <property type="molecule type" value="Genomic_DNA"/>
</dbReference>
<keyword evidence="3" id="KW-1185">Reference proteome</keyword>
<evidence type="ECO:0000313" key="3">
    <source>
        <dbReference type="Proteomes" id="UP000537989"/>
    </source>
</evidence>
<gene>
    <name evidence="2" type="ORF">FAUST_1442</name>
</gene>
<accession>A0AAN6C8P4</accession>
<dbReference type="AlphaFoldDB" id="A0AAN6C8P4"/>
<dbReference type="Proteomes" id="UP000537989">
    <property type="component" value="Unassembled WGS sequence"/>
</dbReference>
<organism evidence="2 3">
    <name type="scientific">Fusarium austroamericanum</name>
    <dbReference type="NCBI Taxonomy" id="282268"/>
    <lineage>
        <taxon>Eukaryota</taxon>
        <taxon>Fungi</taxon>
        <taxon>Dikarya</taxon>
        <taxon>Ascomycota</taxon>
        <taxon>Pezizomycotina</taxon>
        <taxon>Sordariomycetes</taxon>
        <taxon>Hypocreomycetidae</taxon>
        <taxon>Hypocreales</taxon>
        <taxon>Nectriaceae</taxon>
        <taxon>Fusarium</taxon>
    </lineage>
</organism>
<reference evidence="2 3" key="1">
    <citation type="submission" date="2020-02" db="EMBL/GenBank/DDBJ databases">
        <title>Identification and distribution of gene clusters putatively required for synthesis of sphingolipid metabolism inhibitors in phylogenetically diverse species of the filamentous fungus Fusarium.</title>
        <authorList>
            <person name="Kim H.-S."/>
            <person name="Busman M."/>
            <person name="Brown D.W."/>
            <person name="Divon H."/>
            <person name="Uhlig S."/>
            <person name="Proctor R.H."/>
        </authorList>
    </citation>
    <scope>NUCLEOTIDE SEQUENCE [LARGE SCALE GENOMIC DNA]</scope>
    <source>
        <strain evidence="2 3">NRRL 2903</strain>
    </source>
</reference>